<gene>
    <name evidence="1" type="ORF">SteCoe_12957</name>
</gene>
<protein>
    <submittedName>
        <fullName evidence="1">Uncharacterized protein</fullName>
    </submittedName>
</protein>
<comment type="caution">
    <text evidence="1">The sequence shown here is derived from an EMBL/GenBank/DDBJ whole genome shotgun (WGS) entry which is preliminary data.</text>
</comment>
<evidence type="ECO:0000313" key="1">
    <source>
        <dbReference type="EMBL" id="OMJ85684.1"/>
    </source>
</evidence>
<dbReference type="Proteomes" id="UP000187209">
    <property type="component" value="Unassembled WGS sequence"/>
</dbReference>
<sequence length="108" mass="12170">MNMDRFGLKNRRKSDTLVSKTCRNSVNLYSPIGREGKSICLSPPNRYIRNSGNLSGKQERGNAIMILSNGADLMNLSKIEQTLSKFGNEQQSLARRLIQLNRGELSLR</sequence>
<proteinExistence type="predicted"/>
<organism evidence="1 2">
    <name type="scientific">Stentor coeruleus</name>
    <dbReference type="NCBI Taxonomy" id="5963"/>
    <lineage>
        <taxon>Eukaryota</taxon>
        <taxon>Sar</taxon>
        <taxon>Alveolata</taxon>
        <taxon>Ciliophora</taxon>
        <taxon>Postciliodesmatophora</taxon>
        <taxon>Heterotrichea</taxon>
        <taxon>Heterotrichida</taxon>
        <taxon>Stentoridae</taxon>
        <taxon>Stentor</taxon>
    </lineage>
</organism>
<evidence type="ECO:0000313" key="2">
    <source>
        <dbReference type="Proteomes" id="UP000187209"/>
    </source>
</evidence>
<accession>A0A1R2C9K9</accession>
<dbReference type="AlphaFoldDB" id="A0A1R2C9K9"/>
<name>A0A1R2C9K9_9CILI</name>
<dbReference type="EMBL" id="MPUH01000229">
    <property type="protein sequence ID" value="OMJ85684.1"/>
    <property type="molecule type" value="Genomic_DNA"/>
</dbReference>
<keyword evidence="2" id="KW-1185">Reference proteome</keyword>
<reference evidence="1 2" key="1">
    <citation type="submission" date="2016-11" db="EMBL/GenBank/DDBJ databases">
        <title>The macronuclear genome of Stentor coeruleus: a giant cell with tiny introns.</title>
        <authorList>
            <person name="Slabodnick M."/>
            <person name="Ruby J.G."/>
            <person name="Reiff S.B."/>
            <person name="Swart E.C."/>
            <person name="Gosai S."/>
            <person name="Prabakaran S."/>
            <person name="Witkowska E."/>
            <person name="Larue G.E."/>
            <person name="Fisher S."/>
            <person name="Freeman R.M."/>
            <person name="Gunawardena J."/>
            <person name="Chu W."/>
            <person name="Stover N.A."/>
            <person name="Gregory B.D."/>
            <person name="Nowacki M."/>
            <person name="Derisi J."/>
            <person name="Roy S.W."/>
            <person name="Marshall W.F."/>
            <person name="Sood P."/>
        </authorList>
    </citation>
    <scope>NUCLEOTIDE SEQUENCE [LARGE SCALE GENOMIC DNA]</scope>
    <source>
        <strain evidence="1">WM001</strain>
    </source>
</reference>